<dbReference type="EMBL" id="ON649699">
    <property type="protein sequence ID" value="UVF62304.1"/>
    <property type="molecule type" value="Genomic_DNA"/>
</dbReference>
<reference evidence="1 2" key="1">
    <citation type="submission" date="2022-05" db="EMBL/GenBank/DDBJ databases">
        <title>Diverse viruses of marine archaea discovered using metagenomics.</title>
        <authorList>
            <person name="Zhou Y."/>
        </authorList>
    </citation>
    <scope>NUCLEOTIDE SEQUENCE [LARGE SCALE GENOMIC DNA]</scope>
    <source>
        <strain evidence="1">YSH_462411</strain>
    </source>
</reference>
<name>A0A976YF28_9CAUD</name>
<protein>
    <submittedName>
        <fullName evidence="1">Zn-finger protein</fullName>
    </submittedName>
</protein>
<proteinExistence type="predicted"/>
<dbReference type="Proteomes" id="UP001156919">
    <property type="component" value="Segment"/>
</dbReference>
<evidence type="ECO:0000313" key="2">
    <source>
        <dbReference type="Proteomes" id="UP001156919"/>
    </source>
</evidence>
<evidence type="ECO:0000313" key="1">
    <source>
        <dbReference type="EMBL" id="UVF62304.1"/>
    </source>
</evidence>
<organism evidence="1 2">
    <name type="scientific">Nitrososphaeria virus YSH_462411</name>
    <dbReference type="NCBI Taxonomy" id="3071321"/>
    <lineage>
        <taxon>Viruses</taxon>
        <taxon>Duplodnaviria</taxon>
        <taxon>Heunggongvirae</taxon>
        <taxon>Uroviricota</taxon>
        <taxon>Caudoviricetes</taxon>
        <taxon>Juravirales</taxon>
        <taxon>Yangangviridae</taxon>
        <taxon>Nohelivirus</taxon>
        <taxon>Nohelivirus yangshanense</taxon>
    </lineage>
</organism>
<dbReference type="InterPro" id="IPR046349">
    <property type="entry name" value="C1-like_sf"/>
</dbReference>
<dbReference type="SUPFAM" id="SSF57889">
    <property type="entry name" value="Cysteine-rich domain"/>
    <property type="match status" value="1"/>
</dbReference>
<accession>A0A976YF28</accession>
<keyword evidence="2" id="KW-1185">Reference proteome</keyword>
<sequence>MSQIFTTHNIEKCEYCNEIKTEIGVNQYRCFQCGNTEDSS</sequence>